<protein>
    <submittedName>
        <fullName evidence="8">1-acyl-sn-glycerol-3-phosphate acyltransferase</fullName>
        <ecNumber evidence="8">2.3.1.51</ecNumber>
    </submittedName>
</protein>
<evidence type="ECO:0000256" key="5">
    <source>
        <dbReference type="ARBA" id="ARBA00023315"/>
    </source>
</evidence>
<evidence type="ECO:0000313" key="9">
    <source>
        <dbReference type="Proteomes" id="UP000287243"/>
    </source>
</evidence>
<dbReference type="RefSeq" id="WP_128698950.1">
    <property type="nucleotide sequence ID" value="NZ_CP019384.1"/>
</dbReference>
<dbReference type="Proteomes" id="UP000287243">
    <property type="component" value="Chromosome"/>
</dbReference>
<evidence type="ECO:0000313" key="8">
    <source>
        <dbReference type="EMBL" id="QAT16315.1"/>
    </source>
</evidence>
<dbReference type="SUPFAM" id="SSF69593">
    <property type="entry name" value="Glycerol-3-phosphate (1)-acyltransferase"/>
    <property type="match status" value="1"/>
</dbReference>
<name>A0A410P296_VELA1</name>
<accession>A0A410P296</accession>
<feature type="transmembrane region" description="Helical" evidence="6">
    <location>
        <begin position="7"/>
        <end position="31"/>
    </location>
</feature>
<dbReference type="GO" id="GO:0003841">
    <property type="term" value="F:1-acylglycerol-3-phosphate O-acyltransferase activity"/>
    <property type="evidence" value="ECO:0007669"/>
    <property type="project" value="UniProtKB-EC"/>
</dbReference>
<organism evidence="8 9">
    <name type="scientific">Velamenicoccus archaeovorus</name>
    <dbReference type="NCBI Taxonomy" id="1930593"/>
    <lineage>
        <taxon>Bacteria</taxon>
        <taxon>Pseudomonadati</taxon>
        <taxon>Candidatus Omnitrophota</taxon>
        <taxon>Candidatus Velamenicoccus</taxon>
    </lineage>
</organism>
<dbReference type="CDD" id="cd07989">
    <property type="entry name" value="LPLAT_AGPAT-like"/>
    <property type="match status" value="1"/>
</dbReference>
<evidence type="ECO:0000256" key="6">
    <source>
        <dbReference type="SAM" id="Phobius"/>
    </source>
</evidence>
<dbReference type="PROSITE" id="PS51257">
    <property type="entry name" value="PROKAR_LIPOPROTEIN"/>
    <property type="match status" value="1"/>
</dbReference>
<dbReference type="Pfam" id="PF01553">
    <property type="entry name" value="Acyltransferase"/>
    <property type="match status" value="1"/>
</dbReference>
<dbReference type="KEGG" id="vai:BU251_00445"/>
<dbReference type="OrthoDB" id="9809618at2"/>
<sequence>MRRLLKLIPCVVCFIVFLLAACLVRLSFFVLRPKRRWAPIACLNRALASCFVRLIGVRMRLVGSRQVPAGGLFLVSNHVGYLDGFVLGALSPLIYTSKSELKRWPLIGAMTELSGTLFIDRQRKNHISEYIDDIAGVLRQGVNVLFFPEGTSTNGDKLLPFKSAFFEAPLKAGCGVVPVTLRYRALDGRPLTPENRGQVYWYGEMTFMDHFFRLLGHRSIDVDVVIHETISLSGGSEKEFARKDLSERAFATIASSLCAPVLS</sequence>
<evidence type="ECO:0000256" key="4">
    <source>
        <dbReference type="ARBA" id="ARBA00023098"/>
    </source>
</evidence>
<comment type="pathway">
    <text evidence="1">Lipid metabolism.</text>
</comment>
<dbReference type="PANTHER" id="PTHR10434">
    <property type="entry name" value="1-ACYL-SN-GLYCEROL-3-PHOSPHATE ACYLTRANSFERASE"/>
    <property type="match status" value="1"/>
</dbReference>
<dbReference type="SMART" id="SM00563">
    <property type="entry name" value="PlsC"/>
    <property type="match status" value="1"/>
</dbReference>
<reference evidence="8 9" key="1">
    <citation type="submission" date="2017-01" db="EMBL/GenBank/DDBJ databases">
        <title>First insights into the biology of 'candidatus Vampirococcus archaeovorus'.</title>
        <authorList>
            <person name="Kizina J."/>
            <person name="Jordan S."/>
            <person name="Stueber K."/>
            <person name="Reinhardt R."/>
            <person name="Harder J."/>
        </authorList>
    </citation>
    <scope>NUCLEOTIDE SEQUENCE [LARGE SCALE GENOMIC DNA]</scope>
    <source>
        <strain evidence="8 9">LiM</strain>
    </source>
</reference>
<keyword evidence="6" id="KW-1133">Transmembrane helix</keyword>
<dbReference type="AlphaFoldDB" id="A0A410P296"/>
<evidence type="ECO:0000259" key="7">
    <source>
        <dbReference type="SMART" id="SM00563"/>
    </source>
</evidence>
<gene>
    <name evidence="8" type="ORF">BU251_00445</name>
</gene>
<dbReference type="PANTHER" id="PTHR10434:SF64">
    <property type="entry name" value="1-ACYL-SN-GLYCEROL-3-PHOSPHATE ACYLTRANSFERASE-RELATED"/>
    <property type="match status" value="1"/>
</dbReference>
<feature type="domain" description="Phospholipid/glycerol acyltransferase" evidence="7">
    <location>
        <begin position="72"/>
        <end position="184"/>
    </location>
</feature>
<keyword evidence="3 8" id="KW-0808">Transferase</keyword>
<dbReference type="EC" id="2.3.1.51" evidence="8"/>
<keyword evidence="5 8" id="KW-0012">Acyltransferase</keyword>
<keyword evidence="6" id="KW-0812">Transmembrane</keyword>
<proteinExistence type="predicted"/>
<dbReference type="GO" id="GO:0006654">
    <property type="term" value="P:phosphatidic acid biosynthetic process"/>
    <property type="evidence" value="ECO:0007669"/>
    <property type="project" value="TreeGrafter"/>
</dbReference>
<evidence type="ECO:0000256" key="2">
    <source>
        <dbReference type="ARBA" id="ARBA00022516"/>
    </source>
</evidence>
<dbReference type="InterPro" id="IPR002123">
    <property type="entry name" value="Plipid/glycerol_acylTrfase"/>
</dbReference>
<keyword evidence="4" id="KW-0443">Lipid metabolism</keyword>
<keyword evidence="6" id="KW-0472">Membrane</keyword>
<evidence type="ECO:0000256" key="1">
    <source>
        <dbReference type="ARBA" id="ARBA00005189"/>
    </source>
</evidence>
<evidence type="ECO:0000256" key="3">
    <source>
        <dbReference type="ARBA" id="ARBA00022679"/>
    </source>
</evidence>
<keyword evidence="9" id="KW-1185">Reference proteome</keyword>
<keyword evidence="2" id="KW-0444">Lipid biosynthesis</keyword>
<dbReference type="EMBL" id="CP019384">
    <property type="protein sequence ID" value="QAT16315.1"/>
    <property type="molecule type" value="Genomic_DNA"/>
</dbReference>